<organism evidence="5">
    <name type="scientific">Oikopleura dioica</name>
    <name type="common">Tunicate</name>
    <dbReference type="NCBI Taxonomy" id="34765"/>
    <lineage>
        <taxon>Eukaryota</taxon>
        <taxon>Metazoa</taxon>
        <taxon>Chordata</taxon>
        <taxon>Tunicata</taxon>
        <taxon>Appendicularia</taxon>
        <taxon>Copelata</taxon>
        <taxon>Oikopleuridae</taxon>
        <taxon>Oikopleura</taxon>
    </lineage>
</organism>
<feature type="compositionally biased region" description="Basic residues" evidence="3">
    <location>
        <begin position="79"/>
        <end position="96"/>
    </location>
</feature>
<feature type="compositionally biased region" description="Basic and acidic residues" evidence="3">
    <location>
        <begin position="54"/>
        <end position="73"/>
    </location>
</feature>
<dbReference type="SUPFAM" id="SSF47095">
    <property type="entry name" value="HMG-box"/>
    <property type="match status" value="2"/>
</dbReference>
<reference evidence="5" key="1">
    <citation type="journal article" date="2010" name="Science">
        <title>Plasticity of animal genome architecture unmasked by rapid evolution of a pelagic tunicate.</title>
        <authorList>
            <person name="Denoeud F."/>
            <person name="Henriet S."/>
            <person name="Mungpakdee S."/>
            <person name="Aury J.M."/>
            <person name="Da Silva C."/>
            <person name="Brinkmann H."/>
            <person name="Mikhaleva J."/>
            <person name="Olsen L.C."/>
            <person name="Jubin C."/>
            <person name="Canestro C."/>
            <person name="Bouquet J.M."/>
            <person name="Danks G."/>
            <person name="Poulain J."/>
            <person name="Campsteijn C."/>
            <person name="Adamski M."/>
            <person name="Cross I."/>
            <person name="Yadetie F."/>
            <person name="Muffato M."/>
            <person name="Louis A."/>
            <person name="Butcher S."/>
            <person name="Tsagkogeorga G."/>
            <person name="Konrad A."/>
            <person name="Singh S."/>
            <person name="Jensen M.F."/>
            <person name="Cong E.H."/>
            <person name="Eikeseth-Otteraa H."/>
            <person name="Noel B."/>
            <person name="Anthouard V."/>
            <person name="Porcel B.M."/>
            <person name="Kachouri-Lafond R."/>
            <person name="Nishino A."/>
            <person name="Ugolini M."/>
            <person name="Chourrout P."/>
            <person name="Nishida H."/>
            <person name="Aasland R."/>
            <person name="Huzurbazar S."/>
            <person name="Westhof E."/>
            <person name="Delsuc F."/>
            <person name="Lehrach H."/>
            <person name="Reinhardt R."/>
            <person name="Weissenbach J."/>
            <person name="Roy S.W."/>
            <person name="Artiguenave F."/>
            <person name="Postlethwait J.H."/>
            <person name="Manak J.R."/>
            <person name="Thompson E.M."/>
            <person name="Jaillon O."/>
            <person name="Du Pasquier L."/>
            <person name="Boudinot P."/>
            <person name="Liberles D.A."/>
            <person name="Volff J.N."/>
            <person name="Philippe H."/>
            <person name="Lenhard B."/>
            <person name="Roest Crollius H."/>
            <person name="Wincker P."/>
            <person name="Chourrout D."/>
        </authorList>
    </citation>
    <scope>NUCLEOTIDE SEQUENCE [LARGE SCALE GENOMIC DNA]</scope>
</reference>
<evidence type="ECO:0000259" key="4">
    <source>
        <dbReference type="PROSITE" id="PS50118"/>
    </source>
</evidence>
<feature type="DNA-binding region" description="HMG box" evidence="2">
    <location>
        <begin position="115"/>
        <end position="185"/>
    </location>
</feature>
<dbReference type="GO" id="GO:0003677">
    <property type="term" value="F:DNA binding"/>
    <property type="evidence" value="ECO:0007669"/>
    <property type="project" value="UniProtKB-UniRule"/>
</dbReference>
<protein>
    <recommendedName>
        <fullName evidence="4">HMG box domain-containing protein</fullName>
    </recommendedName>
</protein>
<evidence type="ECO:0000256" key="1">
    <source>
        <dbReference type="ARBA" id="ARBA00023125"/>
    </source>
</evidence>
<dbReference type="OrthoDB" id="1919336at2759"/>
<evidence type="ECO:0000313" key="6">
    <source>
        <dbReference type="Proteomes" id="UP000001307"/>
    </source>
</evidence>
<dbReference type="InterPro" id="IPR050342">
    <property type="entry name" value="HMGB"/>
</dbReference>
<dbReference type="AlphaFoldDB" id="E4XXN3"/>
<feature type="region of interest" description="Disordered" evidence="3">
    <location>
        <begin position="53"/>
        <end position="120"/>
    </location>
</feature>
<dbReference type="InterPro" id="IPR036910">
    <property type="entry name" value="HMG_box_dom_sf"/>
</dbReference>
<evidence type="ECO:0000256" key="2">
    <source>
        <dbReference type="PROSITE-ProRule" id="PRU00267"/>
    </source>
</evidence>
<keyword evidence="1 2" id="KW-0238">DNA-binding</keyword>
<dbReference type="EMBL" id="FN653286">
    <property type="protein sequence ID" value="CBY14427.1"/>
    <property type="molecule type" value="Genomic_DNA"/>
</dbReference>
<evidence type="ECO:0000313" key="5">
    <source>
        <dbReference type="EMBL" id="CBY14427.1"/>
    </source>
</evidence>
<keyword evidence="6" id="KW-1185">Reference proteome</keyword>
<dbReference type="PROSITE" id="PS50118">
    <property type="entry name" value="HMG_BOX_2"/>
    <property type="match status" value="2"/>
</dbReference>
<proteinExistence type="predicted"/>
<name>E4XXN3_OIKDI</name>
<dbReference type="Gene3D" id="1.10.30.10">
    <property type="entry name" value="High mobility group box domain"/>
    <property type="match status" value="2"/>
</dbReference>
<keyword evidence="2" id="KW-0539">Nucleus</keyword>
<gene>
    <name evidence="5" type="ORF">GSOID_T00007426001</name>
</gene>
<dbReference type="InParanoid" id="E4XXN3"/>
<dbReference type="GO" id="GO:0005634">
    <property type="term" value="C:nucleus"/>
    <property type="evidence" value="ECO:0007669"/>
    <property type="project" value="UniProtKB-UniRule"/>
</dbReference>
<evidence type="ECO:0000256" key="3">
    <source>
        <dbReference type="SAM" id="MobiDB-lite"/>
    </source>
</evidence>
<feature type="domain" description="HMG box" evidence="4">
    <location>
        <begin position="1"/>
        <end position="39"/>
    </location>
</feature>
<feature type="DNA-binding region" description="HMG box" evidence="2">
    <location>
        <begin position="1"/>
        <end position="39"/>
    </location>
</feature>
<dbReference type="Pfam" id="PF00505">
    <property type="entry name" value="HMG_box"/>
    <property type="match status" value="1"/>
</dbReference>
<dbReference type="Proteomes" id="UP000001307">
    <property type="component" value="Unassembled WGS sequence"/>
</dbReference>
<dbReference type="PANTHER" id="PTHR48112">
    <property type="entry name" value="HIGH MOBILITY GROUP PROTEIN DSP1"/>
    <property type="match status" value="1"/>
</dbReference>
<dbReference type="InterPro" id="IPR009071">
    <property type="entry name" value="HMG_box_dom"/>
</dbReference>
<accession>E4XXN3</accession>
<feature type="domain" description="HMG box" evidence="4">
    <location>
        <begin position="115"/>
        <end position="185"/>
    </location>
</feature>
<sequence>MGKILGNMWRNVDEETKKKYERKAEKAKEMYAVEMEEYWKAMEAFQAELEEYENEQRDEQMKKITVKKEKDEQAENISRKKLNVAPKKRQKRKPQQPKKSNSVLFSAELPNLQEPKPPKSAYKLFADDHRASEEKESVQGSDRLYCVPDRLRRMWMFADAVTKEKYLLRAEKAKEKYAEDIEEFKAETIKQMEAFQKNPRGPVVDYSNLCGSSRQSYKRSRKDNQFVVKMEMSDKEEQNFDLKTELAQDDLVKLEIDRDDEIKEEVKVEIMEE</sequence>